<name>A0A5E8CL83_9ZZZZ</name>
<feature type="compositionally biased region" description="Basic residues" evidence="1">
    <location>
        <begin position="77"/>
        <end position="103"/>
    </location>
</feature>
<dbReference type="AlphaFoldDB" id="A0A5E8CL83"/>
<evidence type="ECO:0000313" key="2">
    <source>
        <dbReference type="EMBL" id="VVU95619.1"/>
    </source>
</evidence>
<reference evidence="2" key="1">
    <citation type="submission" date="2019-09" db="EMBL/GenBank/DDBJ databases">
        <authorList>
            <person name="Needham M D."/>
        </authorList>
    </citation>
    <scope>NUCLEOTIDE SEQUENCE</scope>
</reference>
<proteinExistence type="predicted"/>
<organism evidence="2">
    <name type="scientific">seawater metagenome</name>
    <dbReference type="NCBI Taxonomy" id="1561972"/>
    <lineage>
        <taxon>unclassified sequences</taxon>
        <taxon>metagenomes</taxon>
        <taxon>ecological metagenomes</taxon>
    </lineage>
</organism>
<accession>A0A5E8CL83</accession>
<sequence length="103" mass="12412">MKKENLKNDIDKYINVRGLNDVTNNESNILLWNQRRKEDKNKVKVSKEISERITRIDLETPYSIKLFINENYSKFPLKPKQKPKLKKKKNSGIVRKRRKKKIE</sequence>
<evidence type="ECO:0000256" key="1">
    <source>
        <dbReference type="SAM" id="MobiDB-lite"/>
    </source>
</evidence>
<gene>
    <name evidence="2" type="ORF">CPAV1605_1371</name>
</gene>
<dbReference type="EMBL" id="CABVLZ010000007">
    <property type="protein sequence ID" value="VVU95619.1"/>
    <property type="molecule type" value="Genomic_DNA"/>
</dbReference>
<feature type="region of interest" description="Disordered" evidence="1">
    <location>
        <begin position="76"/>
        <end position="103"/>
    </location>
</feature>
<protein>
    <submittedName>
        <fullName evidence="2">Uncharacterized protein</fullName>
    </submittedName>
</protein>